<reference evidence="1" key="1">
    <citation type="journal article" date="2019" name="bioRxiv">
        <title>The Genome of the Zebra Mussel, Dreissena polymorpha: A Resource for Invasive Species Research.</title>
        <authorList>
            <person name="McCartney M.A."/>
            <person name="Auch B."/>
            <person name="Kono T."/>
            <person name="Mallez S."/>
            <person name="Zhang Y."/>
            <person name="Obille A."/>
            <person name="Becker A."/>
            <person name="Abrahante J.E."/>
            <person name="Garbe J."/>
            <person name="Badalamenti J.P."/>
            <person name="Herman A."/>
            <person name="Mangelson H."/>
            <person name="Liachko I."/>
            <person name="Sullivan S."/>
            <person name="Sone E.D."/>
            <person name="Koren S."/>
            <person name="Silverstein K.A.T."/>
            <person name="Beckman K.B."/>
            <person name="Gohl D.M."/>
        </authorList>
    </citation>
    <scope>NUCLEOTIDE SEQUENCE</scope>
    <source>
        <strain evidence="1">Duluth1</strain>
        <tissue evidence="1">Whole animal</tissue>
    </source>
</reference>
<protein>
    <submittedName>
        <fullName evidence="1">Uncharacterized protein</fullName>
    </submittedName>
</protein>
<keyword evidence="2" id="KW-1185">Reference proteome</keyword>
<dbReference type="AlphaFoldDB" id="A0A9D4NN04"/>
<organism evidence="1 2">
    <name type="scientific">Dreissena polymorpha</name>
    <name type="common">Zebra mussel</name>
    <name type="synonym">Mytilus polymorpha</name>
    <dbReference type="NCBI Taxonomy" id="45954"/>
    <lineage>
        <taxon>Eukaryota</taxon>
        <taxon>Metazoa</taxon>
        <taxon>Spiralia</taxon>
        <taxon>Lophotrochozoa</taxon>
        <taxon>Mollusca</taxon>
        <taxon>Bivalvia</taxon>
        <taxon>Autobranchia</taxon>
        <taxon>Heteroconchia</taxon>
        <taxon>Euheterodonta</taxon>
        <taxon>Imparidentia</taxon>
        <taxon>Neoheterodontei</taxon>
        <taxon>Myida</taxon>
        <taxon>Dreissenoidea</taxon>
        <taxon>Dreissenidae</taxon>
        <taxon>Dreissena</taxon>
    </lineage>
</organism>
<name>A0A9D4NN04_DREPO</name>
<dbReference type="Proteomes" id="UP000828390">
    <property type="component" value="Unassembled WGS sequence"/>
</dbReference>
<gene>
    <name evidence="1" type="ORF">DPMN_022042</name>
</gene>
<dbReference type="EMBL" id="JAIWYP010000001">
    <property type="protein sequence ID" value="KAH3897846.1"/>
    <property type="molecule type" value="Genomic_DNA"/>
</dbReference>
<evidence type="ECO:0000313" key="2">
    <source>
        <dbReference type="Proteomes" id="UP000828390"/>
    </source>
</evidence>
<accession>A0A9D4NN04</accession>
<evidence type="ECO:0000313" key="1">
    <source>
        <dbReference type="EMBL" id="KAH3897846.1"/>
    </source>
</evidence>
<proteinExistence type="predicted"/>
<comment type="caution">
    <text evidence="1">The sequence shown here is derived from an EMBL/GenBank/DDBJ whole genome shotgun (WGS) entry which is preliminary data.</text>
</comment>
<sequence>MKPCTRASCGYQLKKVDSGARVEHVTTSSLSVTLNVWMVAAAACKPSLMEVPVEGSNVITGGCS</sequence>
<reference evidence="1" key="2">
    <citation type="submission" date="2020-11" db="EMBL/GenBank/DDBJ databases">
        <authorList>
            <person name="McCartney M.A."/>
            <person name="Auch B."/>
            <person name="Kono T."/>
            <person name="Mallez S."/>
            <person name="Becker A."/>
            <person name="Gohl D.M."/>
            <person name="Silverstein K.A.T."/>
            <person name="Koren S."/>
            <person name="Bechman K.B."/>
            <person name="Herman A."/>
            <person name="Abrahante J.E."/>
            <person name="Garbe J."/>
        </authorList>
    </citation>
    <scope>NUCLEOTIDE SEQUENCE</scope>
    <source>
        <strain evidence="1">Duluth1</strain>
        <tissue evidence="1">Whole animal</tissue>
    </source>
</reference>